<proteinExistence type="predicted"/>
<organism evidence="1 2">
    <name type="scientific">Colletotrichum scovillei</name>
    <dbReference type="NCBI Taxonomy" id="1209932"/>
    <lineage>
        <taxon>Eukaryota</taxon>
        <taxon>Fungi</taxon>
        <taxon>Dikarya</taxon>
        <taxon>Ascomycota</taxon>
        <taxon>Pezizomycotina</taxon>
        <taxon>Sordariomycetes</taxon>
        <taxon>Hypocreomycetidae</taxon>
        <taxon>Glomerellales</taxon>
        <taxon>Glomerellaceae</taxon>
        <taxon>Colletotrichum</taxon>
        <taxon>Colletotrichum acutatum species complex</taxon>
    </lineage>
</organism>
<dbReference type="Proteomes" id="UP000699042">
    <property type="component" value="Unassembled WGS sequence"/>
</dbReference>
<name>A0A9P7QWE1_9PEZI</name>
<sequence length="52" mass="6086">MDYRARWVACRSRDLKLNRDLAIRAGSKAPLHLITYANIYLDVARERGYAVY</sequence>
<dbReference type="EMBL" id="JAESDN010000011">
    <property type="protein sequence ID" value="KAG7043874.1"/>
    <property type="molecule type" value="Genomic_DNA"/>
</dbReference>
<comment type="caution">
    <text evidence="1">The sequence shown here is derived from an EMBL/GenBank/DDBJ whole genome shotgun (WGS) entry which is preliminary data.</text>
</comment>
<keyword evidence="2" id="KW-1185">Reference proteome</keyword>
<accession>A0A9P7QWE1</accession>
<gene>
    <name evidence="1" type="ORF">JMJ77_011696</name>
</gene>
<protein>
    <submittedName>
        <fullName evidence="1">Uncharacterized protein</fullName>
    </submittedName>
</protein>
<evidence type="ECO:0000313" key="1">
    <source>
        <dbReference type="EMBL" id="KAG7043874.1"/>
    </source>
</evidence>
<reference evidence="1" key="1">
    <citation type="submission" date="2021-05" db="EMBL/GenBank/DDBJ databases">
        <title>Comparative genomics of three Colletotrichum scovillei strains and genetic complementation revealed genes involved fungal growth and virulence on chili pepper.</title>
        <authorList>
            <person name="Hsieh D.-K."/>
            <person name="Chuang S.-C."/>
            <person name="Chen C.-Y."/>
            <person name="Chao Y.-T."/>
            <person name="Lu M.-Y.J."/>
            <person name="Lee M.-H."/>
            <person name="Shih M.-C."/>
        </authorList>
    </citation>
    <scope>NUCLEOTIDE SEQUENCE</scope>
    <source>
        <strain evidence="1">Coll-153</strain>
    </source>
</reference>
<evidence type="ECO:0000313" key="2">
    <source>
        <dbReference type="Proteomes" id="UP000699042"/>
    </source>
</evidence>
<dbReference type="AlphaFoldDB" id="A0A9P7QWE1"/>